<dbReference type="EMBL" id="JACHKY010000002">
    <property type="protein sequence ID" value="MBB4797666.1"/>
    <property type="molecule type" value="Genomic_DNA"/>
</dbReference>
<gene>
    <name evidence="1" type="ORF">HNP32_001390</name>
</gene>
<comment type="caution">
    <text evidence="1">The sequence shown here is derived from an EMBL/GenBank/DDBJ whole genome shotgun (WGS) entry which is preliminary data.</text>
</comment>
<organism evidence="1 2">
    <name type="scientific">Brevundimonas bullata</name>
    <dbReference type="NCBI Taxonomy" id="13160"/>
    <lineage>
        <taxon>Bacteria</taxon>
        <taxon>Pseudomonadati</taxon>
        <taxon>Pseudomonadota</taxon>
        <taxon>Alphaproteobacteria</taxon>
        <taxon>Caulobacterales</taxon>
        <taxon>Caulobacteraceae</taxon>
        <taxon>Brevundimonas</taxon>
    </lineage>
</organism>
<dbReference type="AlphaFoldDB" id="A0A7W7INN1"/>
<dbReference type="InterPro" id="IPR018490">
    <property type="entry name" value="cNMP-bd_dom_sf"/>
</dbReference>
<dbReference type="RefSeq" id="WP_184268433.1">
    <property type="nucleotide sequence ID" value="NZ_JACHKY010000002.1"/>
</dbReference>
<evidence type="ECO:0000313" key="2">
    <source>
        <dbReference type="Proteomes" id="UP000539957"/>
    </source>
</evidence>
<proteinExistence type="predicted"/>
<protein>
    <submittedName>
        <fullName evidence="1">Uncharacterized protein</fullName>
    </submittedName>
</protein>
<accession>A0A7W7INN1</accession>
<evidence type="ECO:0000313" key="1">
    <source>
        <dbReference type="EMBL" id="MBB4797666.1"/>
    </source>
</evidence>
<dbReference type="Proteomes" id="UP000539957">
    <property type="component" value="Unassembled WGS sequence"/>
</dbReference>
<keyword evidence="2" id="KW-1185">Reference proteome</keyword>
<dbReference type="SUPFAM" id="SSF51206">
    <property type="entry name" value="cAMP-binding domain-like"/>
    <property type="match status" value="1"/>
</dbReference>
<sequence>MISLTNTGCGLHRPHLDLVDHPVFQALPRSIQSIAQPHSRLMTIPSGEPLVETGFLSFVLAGVLGLFPHGDRICAATVVAGSVHGWDHALEPDADRPTAKALIDTTFCQVPPLASSMVSAANGSTALSPGSLPDD</sequence>
<reference evidence="1 2" key="1">
    <citation type="submission" date="2020-08" db="EMBL/GenBank/DDBJ databases">
        <title>Functional genomics of gut bacteria from endangered species of beetles.</title>
        <authorList>
            <person name="Carlos-Shanley C."/>
        </authorList>
    </citation>
    <scope>NUCLEOTIDE SEQUENCE [LARGE SCALE GENOMIC DNA]</scope>
    <source>
        <strain evidence="1 2">S00123</strain>
    </source>
</reference>
<name>A0A7W7INN1_9CAUL</name>